<gene>
    <name evidence="1" type="ORF">LSAA_9659</name>
</gene>
<dbReference type="SUPFAM" id="SSF47862">
    <property type="entry name" value="Saposin"/>
    <property type="match status" value="1"/>
</dbReference>
<organism evidence="1 2">
    <name type="scientific">Lepeophtheirus salmonis</name>
    <name type="common">Salmon louse</name>
    <name type="synonym">Caligus salmonis</name>
    <dbReference type="NCBI Taxonomy" id="72036"/>
    <lineage>
        <taxon>Eukaryota</taxon>
        <taxon>Metazoa</taxon>
        <taxon>Ecdysozoa</taxon>
        <taxon>Arthropoda</taxon>
        <taxon>Crustacea</taxon>
        <taxon>Multicrustacea</taxon>
        <taxon>Hexanauplia</taxon>
        <taxon>Copepoda</taxon>
        <taxon>Siphonostomatoida</taxon>
        <taxon>Caligidae</taxon>
        <taxon>Lepeophtheirus</taxon>
    </lineage>
</organism>
<accession>A0A7R8H974</accession>
<keyword evidence="2" id="KW-1185">Reference proteome</keyword>
<dbReference type="Gene3D" id="1.10.225.10">
    <property type="entry name" value="Saposin-like"/>
    <property type="match status" value="1"/>
</dbReference>
<dbReference type="AlphaFoldDB" id="A0A7R8H974"/>
<sequence>MGKPEFLGILLEFLSDFEDLRDCLGLQDLQVAGQGVLRLSAGWGNHPPSWVCGGGLQKFIKLLRMDFYPLSLILPQLNMKFAIVLALIAFASASPATYDFTEEKTVKCNVCKYVMSEVEEYITADSTEETVCDKLSSVSDLLVKGCKVIVTQVIKPELEDIITNRPTPQAACENLRLC</sequence>
<dbReference type="PROSITE" id="PS50015">
    <property type="entry name" value="SAP_B"/>
    <property type="match status" value="1"/>
</dbReference>
<name>A0A7R8H974_LEPSM</name>
<reference evidence="1" key="1">
    <citation type="submission" date="2021-02" db="EMBL/GenBank/DDBJ databases">
        <authorList>
            <person name="Bekaert M."/>
        </authorList>
    </citation>
    <scope>NUCLEOTIDE SEQUENCE</scope>
    <source>
        <strain evidence="1">IoA-00</strain>
    </source>
</reference>
<evidence type="ECO:0000313" key="2">
    <source>
        <dbReference type="Proteomes" id="UP000675881"/>
    </source>
</evidence>
<dbReference type="EMBL" id="HG994584">
    <property type="protein sequence ID" value="CAF2950357.1"/>
    <property type="molecule type" value="Genomic_DNA"/>
</dbReference>
<evidence type="ECO:0000313" key="1">
    <source>
        <dbReference type="EMBL" id="CAF2950357.1"/>
    </source>
</evidence>
<proteinExistence type="predicted"/>
<dbReference type="OrthoDB" id="69496at2759"/>
<dbReference type="SMART" id="SM00741">
    <property type="entry name" value="SapB"/>
    <property type="match status" value="1"/>
</dbReference>
<dbReference type="InterPro" id="IPR008139">
    <property type="entry name" value="SaposinB_dom"/>
</dbReference>
<dbReference type="Proteomes" id="UP000675881">
    <property type="component" value="Chromosome 5"/>
</dbReference>
<dbReference type="InterPro" id="IPR011001">
    <property type="entry name" value="Saposin-like"/>
</dbReference>
<protein>
    <submittedName>
        <fullName evidence="1">(salmon louse) hypothetical protein</fullName>
    </submittedName>
</protein>